<dbReference type="AlphaFoldDB" id="A0A0E9UWJ7"/>
<sequence length="37" mass="4113">MGCLGRYGLPSWNATLPPQMCEEKGISPQLRDTDYLA</sequence>
<reference evidence="1" key="2">
    <citation type="journal article" date="2015" name="Fish Shellfish Immunol.">
        <title>Early steps in the European eel (Anguilla anguilla)-Vibrio vulnificus interaction in the gills: Role of the RtxA13 toxin.</title>
        <authorList>
            <person name="Callol A."/>
            <person name="Pajuelo D."/>
            <person name="Ebbesson L."/>
            <person name="Teles M."/>
            <person name="MacKenzie S."/>
            <person name="Amaro C."/>
        </authorList>
    </citation>
    <scope>NUCLEOTIDE SEQUENCE</scope>
</reference>
<organism evidence="1">
    <name type="scientific">Anguilla anguilla</name>
    <name type="common">European freshwater eel</name>
    <name type="synonym">Muraena anguilla</name>
    <dbReference type="NCBI Taxonomy" id="7936"/>
    <lineage>
        <taxon>Eukaryota</taxon>
        <taxon>Metazoa</taxon>
        <taxon>Chordata</taxon>
        <taxon>Craniata</taxon>
        <taxon>Vertebrata</taxon>
        <taxon>Euteleostomi</taxon>
        <taxon>Actinopterygii</taxon>
        <taxon>Neopterygii</taxon>
        <taxon>Teleostei</taxon>
        <taxon>Anguilliformes</taxon>
        <taxon>Anguillidae</taxon>
        <taxon>Anguilla</taxon>
    </lineage>
</organism>
<evidence type="ECO:0000313" key="1">
    <source>
        <dbReference type="EMBL" id="JAH70131.1"/>
    </source>
</evidence>
<name>A0A0E9UWJ7_ANGAN</name>
<proteinExistence type="predicted"/>
<reference evidence="1" key="1">
    <citation type="submission" date="2014-11" db="EMBL/GenBank/DDBJ databases">
        <authorList>
            <person name="Amaro Gonzalez C."/>
        </authorList>
    </citation>
    <scope>NUCLEOTIDE SEQUENCE</scope>
</reference>
<dbReference type="EMBL" id="GBXM01038446">
    <property type="protein sequence ID" value="JAH70131.1"/>
    <property type="molecule type" value="Transcribed_RNA"/>
</dbReference>
<accession>A0A0E9UWJ7</accession>
<protein>
    <submittedName>
        <fullName evidence="1">Uncharacterized protein</fullName>
    </submittedName>
</protein>